<evidence type="ECO:0000313" key="3">
    <source>
        <dbReference type="Proteomes" id="UP000663823"/>
    </source>
</evidence>
<dbReference type="AlphaFoldDB" id="A0A820FZZ8"/>
<gene>
    <name evidence="2" type="ORF">OTI717_LOCUS41090</name>
</gene>
<feature type="transmembrane region" description="Helical" evidence="1">
    <location>
        <begin position="31"/>
        <end position="51"/>
    </location>
</feature>
<evidence type="ECO:0000256" key="1">
    <source>
        <dbReference type="SAM" id="Phobius"/>
    </source>
</evidence>
<feature type="non-terminal residue" evidence="2">
    <location>
        <position position="1"/>
    </location>
</feature>
<proteinExistence type="predicted"/>
<name>A0A820FZZ8_9BILA</name>
<keyword evidence="1" id="KW-1133">Transmembrane helix</keyword>
<comment type="caution">
    <text evidence="2">The sequence shown here is derived from an EMBL/GenBank/DDBJ whole genome shotgun (WGS) entry which is preliminary data.</text>
</comment>
<reference evidence="2" key="1">
    <citation type="submission" date="2021-02" db="EMBL/GenBank/DDBJ databases">
        <authorList>
            <person name="Nowell W R."/>
        </authorList>
    </citation>
    <scope>NUCLEOTIDE SEQUENCE</scope>
</reference>
<keyword evidence="1" id="KW-0812">Transmembrane</keyword>
<evidence type="ECO:0000313" key="2">
    <source>
        <dbReference type="EMBL" id="CAF4270566.1"/>
    </source>
</evidence>
<organism evidence="2 3">
    <name type="scientific">Rotaria sordida</name>
    <dbReference type="NCBI Taxonomy" id="392033"/>
    <lineage>
        <taxon>Eukaryota</taxon>
        <taxon>Metazoa</taxon>
        <taxon>Spiralia</taxon>
        <taxon>Gnathifera</taxon>
        <taxon>Rotifera</taxon>
        <taxon>Eurotatoria</taxon>
        <taxon>Bdelloidea</taxon>
        <taxon>Philodinida</taxon>
        <taxon>Philodinidae</taxon>
        <taxon>Rotaria</taxon>
    </lineage>
</organism>
<keyword evidence="1" id="KW-0472">Membrane</keyword>
<dbReference type="Proteomes" id="UP000663823">
    <property type="component" value="Unassembled WGS sequence"/>
</dbReference>
<accession>A0A820FZZ8</accession>
<protein>
    <submittedName>
        <fullName evidence="2">Uncharacterized protein</fullName>
    </submittedName>
</protein>
<dbReference type="EMBL" id="CAJOAX010037771">
    <property type="protein sequence ID" value="CAF4270566.1"/>
    <property type="molecule type" value="Genomic_DNA"/>
</dbReference>
<sequence length="84" mass="9450">SSGGDYIYLRLAFSNLIGFLRVWINVALLRLVLVVLSCLVFIIVAVIYRMYLGRIGNFFEPFEGSTYGKITGALYAGLFPYTGW</sequence>